<dbReference type="Pfam" id="PF13385">
    <property type="entry name" value="Laminin_G_3"/>
    <property type="match status" value="1"/>
</dbReference>
<proteinExistence type="predicted"/>
<dbReference type="AlphaFoldDB" id="A0A9X3P886"/>
<evidence type="ECO:0008006" key="4">
    <source>
        <dbReference type="Google" id="ProtNLM"/>
    </source>
</evidence>
<gene>
    <name evidence="2" type="ORF">O1R50_13220</name>
</gene>
<evidence type="ECO:0000256" key="1">
    <source>
        <dbReference type="SAM" id="SignalP"/>
    </source>
</evidence>
<accession>A0A9X3P886</accession>
<dbReference type="Gene3D" id="2.60.120.200">
    <property type="match status" value="1"/>
</dbReference>
<protein>
    <recommendedName>
        <fullName evidence="4">Concanavalin A-like lectin/glucanase superfamily protein</fullName>
    </recommendedName>
</protein>
<evidence type="ECO:0000313" key="3">
    <source>
        <dbReference type="Proteomes" id="UP001146067"/>
    </source>
</evidence>
<evidence type="ECO:0000313" key="2">
    <source>
        <dbReference type="EMBL" id="MDA1360591.1"/>
    </source>
</evidence>
<keyword evidence="1" id="KW-0732">Signal</keyword>
<reference evidence="2" key="1">
    <citation type="submission" date="2022-12" db="EMBL/GenBank/DDBJ databases">
        <title>Gycomyces niveus sp.nov.,a novel actinomycete isolated from soil in Shouguan.</title>
        <authorList>
            <person name="Yang X."/>
        </authorList>
    </citation>
    <scope>NUCLEOTIDE SEQUENCE</scope>
    <source>
        <strain evidence="2">NEAU-A15</strain>
    </source>
</reference>
<feature type="chain" id="PRO_5040990980" description="Concanavalin A-like lectin/glucanase superfamily protein" evidence="1">
    <location>
        <begin position="41"/>
        <end position="507"/>
    </location>
</feature>
<organism evidence="2 3">
    <name type="scientific">Glycomyces luteolus</name>
    <dbReference type="NCBI Taxonomy" id="2670330"/>
    <lineage>
        <taxon>Bacteria</taxon>
        <taxon>Bacillati</taxon>
        <taxon>Actinomycetota</taxon>
        <taxon>Actinomycetes</taxon>
        <taxon>Glycomycetales</taxon>
        <taxon>Glycomycetaceae</taxon>
        <taxon>Glycomyces</taxon>
    </lineage>
</organism>
<comment type="caution">
    <text evidence="2">The sequence shown here is derived from an EMBL/GenBank/DDBJ whole genome shotgun (WGS) entry which is preliminary data.</text>
</comment>
<sequence length="507" mass="53106">MTPGDPSIPETLSGGRWLRRLAVPALLAGLLLVVPGTAQAQSCSTEVSAMEWGITSTVQSAANAGTSSLSFQVRNYSETEEQRWIRVCNNAQLRVKCNTPPDQPLMGNMWTKPGGTCQWTLDVNVSYTNKLPILYTRAYDDDNNVGNEWGPSDPLSEEIKVQWQLPNTSDVVIYTATSGWNEAGSVFQLNLATAAGLPAIASGTEVRWEARAYDGVSYSPWSSAGSPSRCRFIYDTTAPNPPQVTSTSFPELTDTSETVVPMVGKNGTLTFDTDSANVVKYTYDFSKDGAGPQTVTPDEVSGPATVNYLPMLPGAETLTVSAINAAGSSSEYTYAFMVSTADPAGVWTLGDAAGSTKAVDISGTNPGTPGTGVTFGSAGPGTATAAVFNGTANAYIDTKKYAVAPTGKSVSIAAWVRVDNLAKNGTVASIDGGLGEAGMILGYRSTSATSGRWVLSMPDMAMGAFTSWEVLGGQVTTGNQDEWVHLAGVWSEATGDMTLYVNGAAAG</sequence>
<dbReference type="SUPFAM" id="SSF49899">
    <property type="entry name" value="Concanavalin A-like lectins/glucanases"/>
    <property type="match status" value="1"/>
</dbReference>
<dbReference type="EMBL" id="JAPZVP010000009">
    <property type="protein sequence ID" value="MDA1360591.1"/>
    <property type="molecule type" value="Genomic_DNA"/>
</dbReference>
<feature type="signal peptide" evidence="1">
    <location>
        <begin position="1"/>
        <end position="40"/>
    </location>
</feature>
<dbReference type="RefSeq" id="WP_270110532.1">
    <property type="nucleotide sequence ID" value="NZ_JAPZVP010000009.1"/>
</dbReference>
<name>A0A9X3P886_9ACTN</name>
<dbReference type="Proteomes" id="UP001146067">
    <property type="component" value="Unassembled WGS sequence"/>
</dbReference>
<dbReference type="InterPro" id="IPR013320">
    <property type="entry name" value="ConA-like_dom_sf"/>
</dbReference>
<keyword evidence="3" id="KW-1185">Reference proteome</keyword>